<protein>
    <submittedName>
        <fullName evidence="1">Uncharacterized protein</fullName>
    </submittedName>
</protein>
<organism evidence="1 2">
    <name type="scientific">Pseudomonas typographi</name>
    <dbReference type="NCBI Taxonomy" id="2715964"/>
    <lineage>
        <taxon>Bacteria</taxon>
        <taxon>Pseudomonadati</taxon>
        <taxon>Pseudomonadota</taxon>
        <taxon>Gammaproteobacteria</taxon>
        <taxon>Pseudomonadales</taxon>
        <taxon>Pseudomonadaceae</taxon>
        <taxon>Pseudomonas</taxon>
    </lineage>
</organism>
<gene>
    <name evidence="1" type="ORF">HAQ05_11020</name>
</gene>
<proteinExistence type="predicted"/>
<comment type="caution">
    <text evidence="1">The sequence shown here is derived from an EMBL/GenBank/DDBJ whole genome shotgun (WGS) entry which is preliminary data.</text>
</comment>
<name>A0ABR7Z182_9PSED</name>
<accession>A0ABR7Z182</accession>
<sequence>MDKQQLLAKFDDLVADLEYSDDQHALMLSTGMALGWLNALYYQGLLDGFAEWERLHGQISEAAERWVPPPAQGPAREWARIDVRALMKGRY</sequence>
<dbReference type="EMBL" id="JAAOCA010000012">
    <property type="protein sequence ID" value="MBD1599230.1"/>
    <property type="molecule type" value="Genomic_DNA"/>
</dbReference>
<dbReference type="Proteomes" id="UP000805841">
    <property type="component" value="Unassembled WGS sequence"/>
</dbReference>
<dbReference type="RefSeq" id="WP_190420348.1">
    <property type="nucleotide sequence ID" value="NZ_JAAOCA010000012.1"/>
</dbReference>
<evidence type="ECO:0000313" key="1">
    <source>
        <dbReference type="EMBL" id="MBD1599230.1"/>
    </source>
</evidence>
<reference evidence="1 2" key="1">
    <citation type="journal article" date="2020" name="Insects">
        <title>Bacteria Belonging to Pseudomonas typographi sp. nov. from the Bark Beetle Ips typographus Have Genomic Potential to Aid in the Host Ecology.</title>
        <authorList>
            <person name="Peral-Aranega E."/>
            <person name="Saati-Santamaria Z."/>
            <person name="Kolarik M."/>
            <person name="Rivas R."/>
            <person name="Garcia-Fraile P."/>
        </authorList>
    </citation>
    <scope>NUCLEOTIDE SEQUENCE [LARGE SCALE GENOMIC DNA]</scope>
    <source>
        <strain evidence="1 2">CA3A</strain>
    </source>
</reference>
<evidence type="ECO:0000313" key="2">
    <source>
        <dbReference type="Proteomes" id="UP000805841"/>
    </source>
</evidence>
<keyword evidence="2" id="KW-1185">Reference proteome</keyword>